<evidence type="ECO:0000313" key="1">
    <source>
        <dbReference type="EMBL" id="MCB5227130.1"/>
    </source>
</evidence>
<protein>
    <submittedName>
        <fullName evidence="1">Uncharacterized protein</fullName>
    </submittedName>
</protein>
<accession>A0ABS8C4S5</accession>
<organism evidence="1 2">
    <name type="scientific">Alishewanella maricola</name>
    <dbReference type="NCBI Taxonomy" id="2795740"/>
    <lineage>
        <taxon>Bacteria</taxon>
        <taxon>Pseudomonadati</taxon>
        <taxon>Pseudomonadota</taxon>
        <taxon>Gammaproteobacteria</taxon>
        <taxon>Alteromonadales</taxon>
        <taxon>Alteromonadaceae</taxon>
        <taxon>Alishewanella</taxon>
    </lineage>
</organism>
<name>A0ABS8C4S5_9ALTE</name>
<dbReference type="EMBL" id="JAEINI020000005">
    <property type="protein sequence ID" value="MCB5227130.1"/>
    <property type="molecule type" value="Genomic_DNA"/>
</dbReference>
<dbReference type="RefSeq" id="WP_226751190.1">
    <property type="nucleotide sequence ID" value="NZ_JAEINI020000005.1"/>
</dbReference>
<reference evidence="1 2" key="1">
    <citation type="submission" date="2021-10" db="EMBL/GenBank/DDBJ databases">
        <title>Alishewanella koreense sp. nov. isolated from seawater of southwestern coast in South Korea and the proposal for the reclassification of Rheinheimera perlucida and Rheinheimera tuosuensis as Arsukibacterium perlucida and Arsukibacterium tuosuensis.</title>
        <authorList>
            <person name="Kim K.H."/>
            <person name="Ruan W."/>
            <person name="Kim K.R."/>
            <person name="Baek J.H."/>
            <person name="Jeon C.O."/>
        </authorList>
    </citation>
    <scope>NUCLEOTIDE SEQUENCE [LARGE SCALE GENOMIC DNA]</scope>
    <source>
        <strain evidence="1 2">16-MA</strain>
    </source>
</reference>
<comment type="caution">
    <text evidence="1">The sequence shown here is derived from an EMBL/GenBank/DDBJ whole genome shotgun (WGS) entry which is preliminary data.</text>
</comment>
<proteinExistence type="predicted"/>
<sequence length="75" mass="8301">MLLKVKKNFIFHSFSDGSGTVFFNNNTGETLGLAFDAADMVRILANEHALLSDVLAVKELKKVIEFPISCNKPDE</sequence>
<dbReference type="Proteomes" id="UP000633814">
    <property type="component" value="Unassembled WGS sequence"/>
</dbReference>
<gene>
    <name evidence="1" type="ORF">JAO78_009925</name>
</gene>
<evidence type="ECO:0000313" key="2">
    <source>
        <dbReference type="Proteomes" id="UP000633814"/>
    </source>
</evidence>
<keyword evidence="2" id="KW-1185">Reference proteome</keyword>